<dbReference type="PANTHER" id="PTHR38657:SF1">
    <property type="entry name" value="SLR1343 PROTEIN"/>
    <property type="match status" value="1"/>
</dbReference>
<proteinExistence type="predicted"/>
<comment type="caution">
    <text evidence="1">The sequence shown here is derived from an EMBL/GenBank/DDBJ whole genome shotgun (WGS) entry which is preliminary data.</text>
</comment>
<protein>
    <submittedName>
        <fullName evidence="1">(6-4) photolyase</fullName>
    </submittedName>
</protein>
<evidence type="ECO:0000313" key="1">
    <source>
        <dbReference type="EMBL" id="GJE07050.1"/>
    </source>
</evidence>
<dbReference type="InterPro" id="IPR014729">
    <property type="entry name" value="Rossmann-like_a/b/a_fold"/>
</dbReference>
<sequence>MTGSHRGGVLRFVLGDQLNRRLASLRDIDPEQDTVLLVEVEAEATYVRHHKQKIAFLFSAMRHFAAELEAEGIAVDYVRLDAPGNTGSFTGELARAVARHRPERIVTVEPGEWRVLEMMQAWRDDLPVPVEIREDDRFLCPRRSFEAWAEGKASLRMETFYRAMRRRTGLLMEEGEPVGGQWNFDRDNRKPLPRELVPPRRAGFPPDAITREVIALVAERFPDHFGNLDAFAWPVTRAQALEAFAAFLEEGLPLFGDYQDAMRTGAPFLYHALIAPALNAGLLTPGEVCEAAERVWREGGAPLNCVEGFIRQILGWREYVRGVYWARMPDYAGTNALDARRDLPWFYWSGETRLNCIAQVVRDTREHAYAHHIQRLMVTGNFALIAGLDPAQVEEWYLIVFADAYEWVELPNVHGMVLFADGGVLGSKPYAASGAYIDRMSDYCGRCSYEVSRKEGERACPFNYLYWNFLIENEARLSGNPRLAMPYRTLARMSEARRSHIAADAARFLGSLSAEPVPQSGVQAEMPI</sequence>
<dbReference type="RefSeq" id="WP_238276028.1">
    <property type="nucleotide sequence ID" value="NZ_BPQR01000039.1"/>
</dbReference>
<organism evidence="1 2">
    <name type="scientific">Methylobacterium jeotgali</name>
    <dbReference type="NCBI Taxonomy" id="381630"/>
    <lineage>
        <taxon>Bacteria</taxon>
        <taxon>Pseudomonadati</taxon>
        <taxon>Pseudomonadota</taxon>
        <taxon>Alphaproteobacteria</taxon>
        <taxon>Hyphomicrobiales</taxon>
        <taxon>Methylobacteriaceae</taxon>
        <taxon>Methylobacterium</taxon>
    </lineage>
</organism>
<name>A0ABQ4SV15_9HYPH</name>
<dbReference type="Proteomes" id="UP001055102">
    <property type="component" value="Unassembled WGS sequence"/>
</dbReference>
<dbReference type="Gene3D" id="1.25.40.80">
    <property type="match status" value="1"/>
</dbReference>
<evidence type="ECO:0000313" key="2">
    <source>
        <dbReference type="Proteomes" id="UP001055102"/>
    </source>
</evidence>
<reference evidence="1" key="1">
    <citation type="journal article" date="2021" name="Front. Microbiol.">
        <title>Comprehensive Comparative Genomics and Phenotyping of Methylobacterium Species.</title>
        <authorList>
            <person name="Alessa O."/>
            <person name="Ogura Y."/>
            <person name="Fujitani Y."/>
            <person name="Takami H."/>
            <person name="Hayashi T."/>
            <person name="Sahin N."/>
            <person name="Tani A."/>
        </authorList>
    </citation>
    <scope>NUCLEOTIDE SEQUENCE</scope>
    <source>
        <strain evidence="1">LMG 23639</strain>
    </source>
</reference>
<dbReference type="EMBL" id="BPQR01000039">
    <property type="protein sequence ID" value="GJE07050.1"/>
    <property type="molecule type" value="Genomic_DNA"/>
</dbReference>
<dbReference type="Gene3D" id="1.10.579.10">
    <property type="entry name" value="DNA Cyclobutane Dipyrimidine Photolyase, subunit A, domain 3"/>
    <property type="match status" value="1"/>
</dbReference>
<dbReference type="Gene3D" id="1.10.10.1710">
    <property type="entry name" value="Deoxyribodipyrimidine photolyase-related"/>
    <property type="match status" value="1"/>
</dbReference>
<keyword evidence="2" id="KW-1185">Reference proteome</keyword>
<accession>A0ABQ4SV15</accession>
<dbReference type="InterPro" id="IPR007357">
    <property type="entry name" value="PhrB-like"/>
</dbReference>
<dbReference type="InterPro" id="IPR036134">
    <property type="entry name" value="Crypto/Photolyase_FAD-like_sf"/>
</dbReference>
<dbReference type="PANTHER" id="PTHR38657">
    <property type="entry name" value="SLR1343 PROTEIN"/>
    <property type="match status" value="1"/>
</dbReference>
<dbReference type="InterPro" id="IPR052551">
    <property type="entry name" value="UV-DNA_repair_photolyase"/>
</dbReference>
<dbReference type="SUPFAM" id="SSF48173">
    <property type="entry name" value="Cryptochrome/photolyase FAD-binding domain"/>
    <property type="match status" value="1"/>
</dbReference>
<reference evidence="1" key="2">
    <citation type="submission" date="2021-08" db="EMBL/GenBank/DDBJ databases">
        <authorList>
            <person name="Tani A."/>
            <person name="Ola A."/>
            <person name="Ogura Y."/>
            <person name="Katsura K."/>
            <person name="Hayashi T."/>
        </authorList>
    </citation>
    <scope>NUCLEOTIDE SEQUENCE</scope>
    <source>
        <strain evidence="1">LMG 23639</strain>
    </source>
</reference>
<dbReference type="Pfam" id="PF04244">
    <property type="entry name" value="DPRP"/>
    <property type="match status" value="1"/>
</dbReference>
<dbReference type="Gene3D" id="3.40.50.620">
    <property type="entry name" value="HUPs"/>
    <property type="match status" value="1"/>
</dbReference>
<gene>
    <name evidence="1" type="primary">phrB</name>
    <name evidence="1" type="ORF">AOPFMNJM_2374</name>
</gene>